<evidence type="ECO:0000256" key="1">
    <source>
        <dbReference type="SAM" id="MobiDB-lite"/>
    </source>
</evidence>
<reference evidence="2 3" key="1">
    <citation type="submission" date="2014-04" db="EMBL/GenBank/DDBJ databases">
        <authorList>
            <consortium name="DOE Joint Genome Institute"/>
            <person name="Kuo A."/>
            <person name="Girlanda M."/>
            <person name="Perotto S."/>
            <person name="Kohler A."/>
            <person name="Nagy L.G."/>
            <person name="Floudas D."/>
            <person name="Copeland A."/>
            <person name="Barry K.W."/>
            <person name="Cichocki N."/>
            <person name="Veneault-Fourrey C."/>
            <person name="LaButti K."/>
            <person name="Lindquist E.A."/>
            <person name="Lipzen A."/>
            <person name="Lundell T."/>
            <person name="Morin E."/>
            <person name="Murat C."/>
            <person name="Sun H."/>
            <person name="Tunlid A."/>
            <person name="Henrissat B."/>
            <person name="Grigoriev I.V."/>
            <person name="Hibbett D.S."/>
            <person name="Martin F."/>
            <person name="Nordberg H.P."/>
            <person name="Cantor M.N."/>
            <person name="Hua S.X."/>
        </authorList>
    </citation>
    <scope>NUCLEOTIDE SEQUENCE [LARGE SCALE GENOMIC DNA]</scope>
    <source>
        <strain evidence="2 3">MUT 4182</strain>
    </source>
</reference>
<name>A0A0C3PXH6_9AGAM</name>
<feature type="region of interest" description="Disordered" evidence="1">
    <location>
        <begin position="115"/>
        <end position="181"/>
    </location>
</feature>
<evidence type="ECO:0000313" key="2">
    <source>
        <dbReference type="EMBL" id="KIO19785.1"/>
    </source>
</evidence>
<feature type="region of interest" description="Disordered" evidence="1">
    <location>
        <begin position="235"/>
        <end position="333"/>
    </location>
</feature>
<dbReference type="STRING" id="1051891.A0A0C3PXH6"/>
<gene>
    <name evidence="2" type="ORF">M407DRAFT_246065</name>
</gene>
<evidence type="ECO:0000313" key="3">
    <source>
        <dbReference type="Proteomes" id="UP000054248"/>
    </source>
</evidence>
<feature type="compositionally biased region" description="Polar residues" evidence="1">
    <location>
        <begin position="268"/>
        <end position="278"/>
    </location>
</feature>
<dbReference type="EMBL" id="KN823203">
    <property type="protein sequence ID" value="KIO19785.1"/>
    <property type="molecule type" value="Genomic_DNA"/>
</dbReference>
<feature type="region of interest" description="Disordered" evidence="1">
    <location>
        <begin position="1"/>
        <end position="77"/>
    </location>
</feature>
<feature type="compositionally biased region" description="Polar residues" evidence="1">
    <location>
        <begin position="15"/>
        <end position="24"/>
    </location>
</feature>
<sequence length="333" mass="35381">MAQYHRRGGSGSSSTRVIRQQVPSQKRPHHIRSDSQASSVHSRASSRPGSYHENMSDAENSLSLFGPIPRSGSPMLANRRSGDFTTLMVAHRNKSVFGAPSAGLYAAGRSSWKKSWGHEPPAWSSRSMQIPPELPADPSRPSIRDVFSNGARASKDGADDDDEWTDDDDDEPVDGYLGGLGQRKVSLASSGDKTTKHLSAPALMIGAATAAVASSAPLPGSPSFKKMEIPPLLAARGRAANQRAVGGGRTAGPATYKPSELSRLHGRTSPTANTTLSEVQEEQHGGGQSDGSSSYSDGGSGPQQRSRRQLPVVRSGPAFKQAIQEEDEDEEEE</sequence>
<dbReference type="AlphaFoldDB" id="A0A0C3PXH6"/>
<dbReference type="HOGENOM" id="CLU_834690_0_0_1"/>
<accession>A0A0C3PXH6</accession>
<dbReference type="Proteomes" id="UP000054248">
    <property type="component" value="Unassembled WGS sequence"/>
</dbReference>
<feature type="compositionally biased region" description="Low complexity" evidence="1">
    <location>
        <begin position="34"/>
        <end position="49"/>
    </location>
</feature>
<reference evidence="3" key="2">
    <citation type="submission" date="2015-01" db="EMBL/GenBank/DDBJ databases">
        <title>Evolutionary Origins and Diversification of the Mycorrhizal Mutualists.</title>
        <authorList>
            <consortium name="DOE Joint Genome Institute"/>
            <consortium name="Mycorrhizal Genomics Consortium"/>
            <person name="Kohler A."/>
            <person name="Kuo A."/>
            <person name="Nagy L.G."/>
            <person name="Floudas D."/>
            <person name="Copeland A."/>
            <person name="Barry K.W."/>
            <person name="Cichocki N."/>
            <person name="Veneault-Fourrey C."/>
            <person name="LaButti K."/>
            <person name="Lindquist E.A."/>
            <person name="Lipzen A."/>
            <person name="Lundell T."/>
            <person name="Morin E."/>
            <person name="Murat C."/>
            <person name="Riley R."/>
            <person name="Ohm R."/>
            <person name="Sun H."/>
            <person name="Tunlid A."/>
            <person name="Henrissat B."/>
            <person name="Grigoriev I.V."/>
            <person name="Hibbett D.S."/>
            <person name="Martin F."/>
        </authorList>
    </citation>
    <scope>NUCLEOTIDE SEQUENCE [LARGE SCALE GENOMIC DNA]</scope>
    <source>
        <strain evidence="3">MUT 4182</strain>
    </source>
</reference>
<feature type="compositionally biased region" description="Acidic residues" evidence="1">
    <location>
        <begin position="158"/>
        <end position="173"/>
    </location>
</feature>
<protein>
    <submittedName>
        <fullName evidence="2">Uncharacterized protein</fullName>
    </submittedName>
</protein>
<dbReference type="OrthoDB" id="504170at2759"/>
<feature type="compositionally biased region" description="Acidic residues" evidence="1">
    <location>
        <begin position="324"/>
        <end position="333"/>
    </location>
</feature>
<organism evidence="2 3">
    <name type="scientific">Tulasnella calospora MUT 4182</name>
    <dbReference type="NCBI Taxonomy" id="1051891"/>
    <lineage>
        <taxon>Eukaryota</taxon>
        <taxon>Fungi</taxon>
        <taxon>Dikarya</taxon>
        <taxon>Basidiomycota</taxon>
        <taxon>Agaricomycotina</taxon>
        <taxon>Agaricomycetes</taxon>
        <taxon>Cantharellales</taxon>
        <taxon>Tulasnellaceae</taxon>
        <taxon>Tulasnella</taxon>
    </lineage>
</organism>
<keyword evidence="3" id="KW-1185">Reference proteome</keyword>
<proteinExistence type="predicted"/>